<name>A0ACC2P8B8_9HYME</name>
<proteinExistence type="predicted"/>
<accession>A0ACC2P8B8</accession>
<dbReference type="Proteomes" id="UP001239111">
    <property type="component" value="Chromosome 2"/>
</dbReference>
<evidence type="ECO:0000313" key="2">
    <source>
        <dbReference type="Proteomes" id="UP001239111"/>
    </source>
</evidence>
<comment type="caution">
    <text evidence="1">The sequence shown here is derived from an EMBL/GenBank/DDBJ whole genome shotgun (WGS) entry which is preliminary data.</text>
</comment>
<reference evidence="1" key="1">
    <citation type="submission" date="2023-04" db="EMBL/GenBank/DDBJ databases">
        <title>A chromosome-level genome assembly of the parasitoid wasp Eretmocerus hayati.</title>
        <authorList>
            <person name="Zhong Y."/>
            <person name="Liu S."/>
            <person name="Liu Y."/>
        </authorList>
    </citation>
    <scope>NUCLEOTIDE SEQUENCE</scope>
    <source>
        <strain evidence="1">ZJU_SS_LIU_2023</strain>
    </source>
</reference>
<gene>
    <name evidence="1" type="ORF">QAD02_014631</name>
</gene>
<protein>
    <submittedName>
        <fullName evidence="1">Uncharacterized protein</fullName>
    </submittedName>
</protein>
<evidence type="ECO:0000313" key="1">
    <source>
        <dbReference type="EMBL" id="KAJ8678844.1"/>
    </source>
</evidence>
<organism evidence="1 2">
    <name type="scientific">Eretmocerus hayati</name>
    <dbReference type="NCBI Taxonomy" id="131215"/>
    <lineage>
        <taxon>Eukaryota</taxon>
        <taxon>Metazoa</taxon>
        <taxon>Ecdysozoa</taxon>
        <taxon>Arthropoda</taxon>
        <taxon>Hexapoda</taxon>
        <taxon>Insecta</taxon>
        <taxon>Pterygota</taxon>
        <taxon>Neoptera</taxon>
        <taxon>Endopterygota</taxon>
        <taxon>Hymenoptera</taxon>
        <taxon>Apocrita</taxon>
        <taxon>Proctotrupomorpha</taxon>
        <taxon>Chalcidoidea</taxon>
        <taxon>Aphelinidae</taxon>
        <taxon>Aphelininae</taxon>
        <taxon>Eretmocerus</taxon>
    </lineage>
</organism>
<dbReference type="EMBL" id="CM056742">
    <property type="protein sequence ID" value="KAJ8678844.1"/>
    <property type="molecule type" value="Genomic_DNA"/>
</dbReference>
<keyword evidence="2" id="KW-1185">Reference proteome</keyword>
<sequence length="111" mass="11860">MCNQTRYPHSIERPCHYFVSGLALLLAIVVGNVHAATDNSSLVETEASEEASSSGPSKRSPLAATAIYGAGPANQAHHGPPAHYVLRPSDEAQEVILKFYFARYSATPPVP</sequence>